<feature type="signal peptide" evidence="1">
    <location>
        <begin position="1"/>
        <end position="18"/>
    </location>
</feature>
<accession>A0A2H3E7S4</accession>
<reference evidence="3" key="1">
    <citation type="journal article" date="2017" name="Nat. Ecol. Evol.">
        <title>Genome expansion and lineage-specific genetic innovations in the forest pathogenic fungi Armillaria.</title>
        <authorList>
            <person name="Sipos G."/>
            <person name="Prasanna A.N."/>
            <person name="Walter M.C."/>
            <person name="O'Connor E."/>
            <person name="Balint B."/>
            <person name="Krizsan K."/>
            <person name="Kiss B."/>
            <person name="Hess J."/>
            <person name="Varga T."/>
            <person name="Slot J."/>
            <person name="Riley R."/>
            <person name="Boka B."/>
            <person name="Rigling D."/>
            <person name="Barry K."/>
            <person name="Lee J."/>
            <person name="Mihaltcheva S."/>
            <person name="LaButti K."/>
            <person name="Lipzen A."/>
            <person name="Waldron R."/>
            <person name="Moloney N.M."/>
            <person name="Sperisen C."/>
            <person name="Kredics L."/>
            <person name="Vagvoelgyi C."/>
            <person name="Patrignani A."/>
            <person name="Fitzpatrick D."/>
            <person name="Nagy I."/>
            <person name="Doyle S."/>
            <person name="Anderson J.B."/>
            <person name="Grigoriev I.V."/>
            <person name="Gueldener U."/>
            <person name="Muensterkoetter M."/>
            <person name="Nagy L.G."/>
        </authorList>
    </citation>
    <scope>NUCLEOTIDE SEQUENCE [LARGE SCALE GENOMIC DNA]</scope>
    <source>
        <strain evidence="3">Ar21-2</strain>
    </source>
</reference>
<name>A0A2H3E7S4_ARMGA</name>
<gene>
    <name evidence="2" type="ORF">ARMGADRAFT_1004223</name>
</gene>
<keyword evidence="1" id="KW-0732">Signal</keyword>
<protein>
    <submittedName>
        <fullName evidence="2">Uncharacterized protein</fullName>
    </submittedName>
</protein>
<organism evidence="2 3">
    <name type="scientific">Armillaria gallica</name>
    <name type="common">Bulbous honey fungus</name>
    <name type="synonym">Armillaria bulbosa</name>
    <dbReference type="NCBI Taxonomy" id="47427"/>
    <lineage>
        <taxon>Eukaryota</taxon>
        <taxon>Fungi</taxon>
        <taxon>Dikarya</taxon>
        <taxon>Basidiomycota</taxon>
        <taxon>Agaricomycotina</taxon>
        <taxon>Agaricomycetes</taxon>
        <taxon>Agaricomycetidae</taxon>
        <taxon>Agaricales</taxon>
        <taxon>Marasmiineae</taxon>
        <taxon>Physalacriaceae</taxon>
        <taxon>Armillaria</taxon>
    </lineage>
</organism>
<proteinExistence type="predicted"/>
<keyword evidence="3" id="KW-1185">Reference proteome</keyword>
<evidence type="ECO:0000256" key="1">
    <source>
        <dbReference type="SAM" id="SignalP"/>
    </source>
</evidence>
<dbReference type="AlphaFoldDB" id="A0A2H3E7S4"/>
<dbReference type="InParanoid" id="A0A2H3E7S4"/>
<feature type="chain" id="PRO_5013662188" evidence="1">
    <location>
        <begin position="19"/>
        <end position="79"/>
    </location>
</feature>
<sequence length="79" mass="8510">MNMLIFLNGLALATCAAAFPLSPSLMPTSFILIGDGTRKFMLVYTSVHLDTLLLEHDVGRGTIPFSVTDNSQLPQARAS</sequence>
<evidence type="ECO:0000313" key="3">
    <source>
        <dbReference type="Proteomes" id="UP000217790"/>
    </source>
</evidence>
<dbReference type="Proteomes" id="UP000217790">
    <property type="component" value="Unassembled WGS sequence"/>
</dbReference>
<evidence type="ECO:0000313" key="2">
    <source>
        <dbReference type="EMBL" id="PBL03486.1"/>
    </source>
</evidence>
<dbReference type="EMBL" id="KZ293644">
    <property type="protein sequence ID" value="PBL03486.1"/>
    <property type="molecule type" value="Genomic_DNA"/>
</dbReference>